<dbReference type="FunFam" id="3.40.1190.10:FF:000011">
    <property type="entry name" value="Folylpolyglutamate synthase/dihydrofolate synthase"/>
    <property type="match status" value="1"/>
</dbReference>
<dbReference type="GO" id="GO:0004326">
    <property type="term" value="F:tetrahydrofolylpolyglutamate synthase activity"/>
    <property type="evidence" value="ECO:0007669"/>
    <property type="project" value="UniProtKB-EC"/>
</dbReference>
<keyword evidence="11" id="KW-0547">Nucleotide-binding</keyword>
<reference evidence="24" key="1">
    <citation type="submission" date="2018-02" db="EMBL/GenBank/DDBJ databases">
        <authorList>
            <person name="Hausmann B."/>
        </authorList>
    </citation>
    <scope>NUCLEOTIDE SEQUENCE [LARGE SCALE GENOMIC DNA]</scope>
    <source>
        <strain evidence="24">Peat soil MAG SbA1</strain>
    </source>
</reference>
<evidence type="ECO:0000259" key="22">
    <source>
        <dbReference type="Pfam" id="PF02875"/>
    </source>
</evidence>
<comment type="pathway">
    <text evidence="3">Cofactor biosynthesis; tetrahydrofolate biosynthesis; 7,8-dihydrofolate from 2-amino-4-hydroxy-6-hydroxymethyl-7,8-dihydropteridine diphosphate and 4-aminobenzoate: step 2/2.</text>
</comment>
<dbReference type="GO" id="GO:0008841">
    <property type="term" value="F:dihydrofolate synthase activity"/>
    <property type="evidence" value="ECO:0007669"/>
    <property type="project" value="UniProtKB-EC"/>
</dbReference>
<accession>A0A2U3L676</accession>
<dbReference type="EC" id="6.3.2.12" evidence="6"/>
<organism evidence="23 24">
    <name type="scientific">Candidatus Sulfotelmatobacter kueseliae</name>
    <dbReference type="NCBI Taxonomy" id="2042962"/>
    <lineage>
        <taxon>Bacteria</taxon>
        <taxon>Pseudomonadati</taxon>
        <taxon>Acidobacteriota</taxon>
        <taxon>Terriglobia</taxon>
        <taxon>Terriglobales</taxon>
        <taxon>Candidatus Korobacteraceae</taxon>
        <taxon>Candidatus Sulfotelmatobacter</taxon>
    </lineage>
</organism>
<keyword evidence="10" id="KW-0479">Metal-binding</keyword>
<keyword evidence="9" id="KW-0436">Ligase</keyword>
<evidence type="ECO:0000256" key="1">
    <source>
        <dbReference type="ARBA" id="ARBA00001946"/>
    </source>
</evidence>
<evidence type="ECO:0000256" key="10">
    <source>
        <dbReference type="ARBA" id="ARBA00022723"/>
    </source>
</evidence>
<evidence type="ECO:0000256" key="12">
    <source>
        <dbReference type="ARBA" id="ARBA00022840"/>
    </source>
</evidence>
<keyword evidence="13" id="KW-0460">Magnesium</keyword>
<dbReference type="InterPro" id="IPR036565">
    <property type="entry name" value="Mur-like_cat_sf"/>
</dbReference>
<evidence type="ECO:0000256" key="21">
    <source>
        <dbReference type="ARBA" id="ARBA00049161"/>
    </source>
</evidence>
<dbReference type="GO" id="GO:0005524">
    <property type="term" value="F:ATP binding"/>
    <property type="evidence" value="ECO:0007669"/>
    <property type="project" value="UniProtKB-KW"/>
</dbReference>
<keyword evidence="12" id="KW-0067">ATP-binding</keyword>
<evidence type="ECO:0000256" key="15">
    <source>
        <dbReference type="ARBA" id="ARBA00030048"/>
    </source>
</evidence>
<gene>
    <name evidence="23" type="ORF">SBA1_740039</name>
</gene>
<dbReference type="GO" id="GO:0046656">
    <property type="term" value="P:folic acid biosynthetic process"/>
    <property type="evidence" value="ECO:0007669"/>
    <property type="project" value="UniProtKB-KW"/>
</dbReference>
<dbReference type="PROSITE" id="PS01011">
    <property type="entry name" value="FOLYLPOLYGLU_SYNT_1"/>
    <property type="match status" value="1"/>
</dbReference>
<evidence type="ECO:0000256" key="6">
    <source>
        <dbReference type="ARBA" id="ARBA00013023"/>
    </source>
</evidence>
<evidence type="ECO:0000256" key="14">
    <source>
        <dbReference type="ARBA" id="ARBA00022909"/>
    </source>
</evidence>
<comment type="function">
    <text evidence="2">Functions in two distinct reactions of the de novo folate biosynthetic pathway. Catalyzes the addition of a glutamate residue to dihydropteroate (7,8-dihydropteroate or H2Pte) to form dihydrofolate (7,8-dihydrofolate monoglutamate or H2Pte-Glu). Also catalyzes successive additions of L-glutamate to tetrahydrofolate or 10-formyltetrahydrofolate or 5,10-methylenetetrahydrofolate, leading to folylpolyglutamate derivatives.</text>
</comment>
<dbReference type="Pfam" id="PF02875">
    <property type="entry name" value="Mur_ligase_C"/>
    <property type="match status" value="1"/>
</dbReference>
<dbReference type="Proteomes" id="UP000238701">
    <property type="component" value="Unassembled WGS sequence"/>
</dbReference>
<evidence type="ECO:0000313" key="23">
    <source>
        <dbReference type="EMBL" id="SPF47425.1"/>
    </source>
</evidence>
<evidence type="ECO:0000256" key="3">
    <source>
        <dbReference type="ARBA" id="ARBA00004799"/>
    </source>
</evidence>
<sequence>MAESFSTYETAVASMFALGHELAQTPAHKFDLTHMRVLLDGLQHPERAFPSVLIAGTNGKGSTAATLASILQASGLKTALYTSPHLQRINERIRVNGEEIRDDDFAALHGQVDRVAERLVERKELPWHPSFFEMMTAIAFTHFAREKVEIAVLEVGMGGRLDATNVVEPLVSVITDISLDHQKYLGDTVGEIAREKVGIIRPGGVVVTLPQQPEANDVIGNTILDLGAIGVSAVQYVPPVSPGSSQYLTGSAKKPFTADHPENERNDAQWRSRYPLEVMGEQILVESPLLGRHQLRNVALAVAAAEELSKKGLAGITPQSIERGIRETRWPGRFQVLPQCAAWPEVVLDVAHNPAGAWALRSALSERYGDRPLIFVFGAMRDKAISEMAEILFPLALRVIATRPENPRAASPEEIQQAASRTGAEIEPVAEVGSALERARSGAGQQTLIVVTGSIYLVGEAMRHLAGRTSK</sequence>
<dbReference type="OrthoDB" id="9809356at2"/>
<proteinExistence type="inferred from homology"/>
<dbReference type="EMBL" id="OMOD01000171">
    <property type="protein sequence ID" value="SPF47425.1"/>
    <property type="molecule type" value="Genomic_DNA"/>
</dbReference>
<feature type="domain" description="Mur ligase C-terminal" evidence="22">
    <location>
        <begin position="332"/>
        <end position="454"/>
    </location>
</feature>
<evidence type="ECO:0000256" key="17">
    <source>
        <dbReference type="ARBA" id="ARBA00032510"/>
    </source>
</evidence>
<comment type="pathway">
    <text evidence="4">Cofactor biosynthesis; tetrahydrofolylpolyglutamate biosynthesis.</text>
</comment>
<evidence type="ECO:0000256" key="4">
    <source>
        <dbReference type="ARBA" id="ARBA00005150"/>
    </source>
</evidence>
<evidence type="ECO:0000256" key="20">
    <source>
        <dbReference type="ARBA" id="ARBA00049035"/>
    </source>
</evidence>
<comment type="catalytic activity">
    <reaction evidence="20">
        <text>(6R)-5,10-methylenetetrahydrofolyl-(gamma-L-Glu)(n) + L-glutamate + ATP = (6R)-5,10-methylenetetrahydrofolyl-(gamma-L-Glu)(n+1) + ADP + phosphate + H(+)</text>
        <dbReference type="Rhea" id="RHEA:51912"/>
        <dbReference type="Rhea" id="RHEA-COMP:13257"/>
        <dbReference type="Rhea" id="RHEA-COMP:13258"/>
        <dbReference type="ChEBI" id="CHEBI:15378"/>
        <dbReference type="ChEBI" id="CHEBI:29985"/>
        <dbReference type="ChEBI" id="CHEBI:30616"/>
        <dbReference type="ChEBI" id="CHEBI:43474"/>
        <dbReference type="ChEBI" id="CHEBI:136572"/>
        <dbReference type="ChEBI" id="CHEBI:456216"/>
        <dbReference type="EC" id="6.3.2.17"/>
    </reaction>
</comment>
<dbReference type="PANTHER" id="PTHR11136">
    <property type="entry name" value="FOLYLPOLYGLUTAMATE SYNTHASE-RELATED"/>
    <property type="match status" value="1"/>
</dbReference>
<dbReference type="AlphaFoldDB" id="A0A2U3L676"/>
<dbReference type="Gene3D" id="3.90.190.20">
    <property type="entry name" value="Mur ligase, C-terminal domain"/>
    <property type="match status" value="1"/>
</dbReference>
<evidence type="ECO:0000256" key="16">
    <source>
        <dbReference type="ARBA" id="ARBA00030592"/>
    </source>
</evidence>
<dbReference type="InterPro" id="IPR036615">
    <property type="entry name" value="Mur_ligase_C_dom_sf"/>
</dbReference>
<dbReference type="GO" id="GO:0005737">
    <property type="term" value="C:cytoplasm"/>
    <property type="evidence" value="ECO:0007669"/>
    <property type="project" value="TreeGrafter"/>
</dbReference>
<dbReference type="PIRSF" id="PIRSF001563">
    <property type="entry name" value="Folylpolyglu_synth"/>
    <property type="match status" value="1"/>
</dbReference>
<dbReference type="InterPro" id="IPR004101">
    <property type="entry name" value="Mur_ligase_C"/>
</dbReference>
<evidence type="ECO:0000256" key="13">
    <source>
        <dbReference type="ARBA" id="ARBA00022842"/>
    </source>
</evidence>
<evidence type="ECO:0000256" key="19">
    <source>
        <dbReference type="ARBA" id="ARBA00047808"/>
    </source>
</evidence>
<dbReference type="PROSITE" id="PS01012">
    <property type="entry name" value="FOLYLPOLYGLU_SYNT_2"/>
    <property type="match status" value="1"/>
</dbReference>
<comment type="cofactor">
    <cofactor evidence="1">
        <name>Mg(2+)</name>
        <dbReference type="ChEBI" id="CHEBI:18420"/>
    </cofactor>
</comment>
<evidence type="ECO:0000256" key="18">
    <source>
        <dbReference type="ARBA" id="ARBA00047493"/>
    </source>
</evidence>
<name>A0A2U3L676_9BACT</name>
<dbReference type="InterPro" id="IPR001645">
    <property type="entry name" value="Folylpolyglutamate_synth"/>
</dbReference>
<evidence type="ECO:0000256" key="8">
    <source>
        <dbReference type="ARBA" id="ARBA00019357"/>
    </source>
</evidence>
<dbReference type="SUPFAM" id="SSF53623">
    <property type="entry name" value="MurD-like peptide ligases, catalytic domain"/>
    <property type="match status" value="1"/>
</dbReference>
<comment type="catalytic activity">
    <reaction evidence="21">
        <text>7,8-dihydropteroate + L-glutamate + ATP = 7,8-dihydrofolate + ADP + phosphate + H(+)</text>
        <dbReference type="Rhea" id="RHEA:23584"/>
        <dbReference type="ChEBI" id="CHEBI:15378"/>
        <dbReference type="ChEBI" id="CHEBI:17839"/>
        <dbReference type="ChEBI" id="CHEBI:29985"/>
        <dbReference type="ChEBI" id="CHEBI:30616"/>
        <dbReference type="ChEBI" id="CHEBI:43474"/>
        <dbReference type="ChEBI" id="CHEBI:57451"/>
        <dbReference type="ChEBI" id="CHEBI:456216"/>
        <dbReference type="EC" id="6.3.2.12"/>
    </reaction>
</comment>
<comment type="catalytic activity">
    <reaction evidence="18">
        <text>(6S)-5,6,7,8-tetrahydrofolyl-(gamma-L-Glu)(n) + L-glutamate + ATP = (6S)-5,6,7,8-tetrahydrofolyl-(gamma-L-Glu)(n+1) + ADP + phosphate + H(+)</text>
        <dbReference type="Rhea" id="RHEA:10580"/>
        <dbReference type="Rhea" id="RHEA-COMP:14738"/>
        <dbReference type="Rhea" id="RHEA-COMP:14740"/>
        <dbReference type="ChEBI" id="CHEBI:15378"/>
        <dbReference type="ChEBI" id="CHEBI:29985"/>
        <dbReference type="ChEBI" id="CHEBI:30616"/>
        <dbReference type="ChEBI" id="CHEBI:43474"/>
        <dbReference type="ChEBI" id="CHEBI:141005"/>
        <dbReference type="ChEBI" id="CHEBI:456216"/>
        <dbReference type="EC" id="6.3.2.17"/>
    </reaction>
</comment>
<dbReference type="GO" id="GO:0046872">
    <property type="term" value="F:metal ion binding"/>
    <property type="evidence" value="ECO:0007669"/>
    <property type="project" value="UniProtKB-KW"/>
</dbReference>
<comment type="similarity">
    <text evidence="5">Belongs to the folylpolyglutamate synthase family.</text>
</comment>
<dbReference type="InterPro" id="IPR018109">
    <property type="entry name" value="Folylpolyglutamate_synth_CS"/>
</dbReference>
<dbReference type="NCBIfam" id="TIGR01499">
    <property type="entry name" value="folC"/>
    <property type="match status" value="1"/>
</dbReference>
<dbReference type="SUPFAM" id="SSF53244">
    <property type="entry name" value="MurD-like peptide ligases, peptide-binding domain"/>
    <property type="match status" value="1"/>
</dbReference>
<evidence type="ECO:0000256" key="5">
    <source>
        <dbReference type="ARBA" id="ARBA00008276"/>
    </source>
</evidence>
<evidence type="ECO:0000256" key="11">
    <source>
        <dbReference type="ARBA" id="ARBA00022741"/>
    </source>
</evidence>
<evidence type="ECO:0000256" key="7">
    <source>
        <dbReference type="ARBA" id="ARBA00013025"/>
    </source>
</evidence>
<dbReference type="Gene3D" id="3.40.1190.10">
    <property type="entry name" value="Mur-like, catalytic domain"/>
    <property type="match status" value="1"/>
</dbReference>
<evidence type="ECO:0000256" key="9">
    <source>
        <dbReference type="ARBA" id="ARBA00022598"/>
    </source>
</evidence>
<evidence type="ECO:0000313" key="24">
    <source>
        <dbReference type="Proteomes" id="UP000238701"/>
    </source>
</evidence>
<dbReference type="PANTHER" id="PTHR11136:SF0">
    <property type="entry name" value="DIHYDROFOLATE SYNTHETASE-RELATED"/>
    <property type="match status" value="1"/>
</dbReference>
<comment type="catalytic activity">
    <reaction evidence="19">
        <text>10-formyltetrahydrofolyl-(gamma-L-Glu)(n) + L-glutamate + ATP = 10-formyltetrahydrofolyl-(gamma-L-Glu)(n+1) + ADP + phosphate + H(+)</text>
        <dbReference type="Rhea" id="RHEA:51904"/>
        <dbReference type="Rhea" id="RHEA-COMP:13088"/>
        <dbReference type="Rhea" id="RHEA-COMP:14300"/>
        <dbReference type="ChEBI" id="CHEBI:15378"/>
        <dbReference type="ChEBI" id="CHEBI:29985"/>
        <dbReference type="ChEBI" id="CHEBI:30616"/>
        <dbReference type="ChEBI" id="CHEBI:43474"/>
        <dbReference type="ChEBI" id="CHEBI:134413"/>
        <dbReference type="ChEBI" id="CHEBI:456216"/>
        <dbReference type="EC" id="6.3.2.17"/>
    </reaction>
</comment>
<keyword evidence="14" id="KW-0289">Folate biosynthesis</keyword>
<protein>
    <recommendedName>
        <fullName evidence="8">Dihydrofolate synthase/folylpolyglutamate synthase</fullName>
        <ecNumber evidence="6">6.3.2.12</ecNumber>
        <ecNumber evidence="7">6.3.2.17</ecNumber>
    </recommendedName>
    <alternativeName>
        <fullName evidence="17">Folylpoly-gamma-glutamate synthetase-dihydrofolate synthetase</fullName>
    </alternativeName>
    <alternativeName>
        <fullName evidence="15">Folylpolyglutamate synthetase</fullName>
    </alternativeName>
    <alternativeName>
        <fullName evidence="16">Tetrahydrofolylpolyglutamate synthase</fullName>
    </alternativeName>
</protein>
<evidence type="ECO:0000256" key="2">
    <source>
        <dbReference type="ARBA" id="ARBA00002714"/>
    </source>
</evidence>
<dbReference type="EC" id="6.3.2.17" evidence="7"/>